<evidence type="ECO:0000313" key="3">
    <source>
        <dbReference type="Proteomes" id="UP000178870"/>
    </source>
</evidence>
<dbReference type="AlphaFoldDB" id="A0A1F7YXH0"/>
<feature type="region of interest" description="Disordered" evidence="1">
    <location>
        <begin position="1"/>
        <end position="24"/>
    </location>
</feature>
<gene>
    <name evidence="2" type="ORF">A2803_01620</name>
</gene>
<dbReference type="EMBL" id="MGGP01000029">
    <property type="protein sequence ID" value="OGM31155.1"/>
    <property type="molecule type" value="Genomic_DNA"/>
</dbReference>
<sequence>MLTATPTSSSVSSATPVPAASEEEALIAQTQEQLVAEHGPSAKSLDVTVSTISGNFAQGAASEVGFGGGMWFAAKVDGKWELVWDGNGMITCNDLINYPDFPPSMIPACYDMGSEEMKDR</sequence>
<reference evidence="2 3" key="1">
    <citation type="journal article" date="2016" name="Nat. Commun.">
        <title>Thousands of microbial genomes shed light on interconnected biogeochemical processes in an aquifer system.</title>
        <authorList>
            <person name="Anantharaman K."/>
            <person name="Brown C.T."/>
            <person name="Hug L.A."/>
            <person name="Sharon I."/>
            <person name="Castelle C.J."/>
            <person name="Probst A.J."/>
            <person name="Thomas B.C."/>
            <person name="Singh A."/>
            <person name="Wilkins M.J."/>
            <person name="Karaoz U."/>
            <person name="Brodie E.L."/>
            <person name="Williams K.H."/>
            <person name="Hubbard S.S."/>
            <person name="Banfield J.F."/>
        </authorList>
    </citation>
    <scope>NUCLEOTIDE SEQUENCE [LARGE SCALE GENOMIC DNA]</scope>
</reference>
<comment type="caution">
    <text evidence="2">The sequence shown here is derived from an EMBL/GenBank/DDBJ whole genome shotgun (WGS) entry which is preliminary data.</text>
</comment>
<name>A0A1F7YXH0_9BACT</name>
<evidence type="ECO:0000256" key="1">
    <source>
        <dbReference type="SAM" id="MobiDB-lite"/>
    </source>
</evidence>
<evidence type="ECO:0000313" key="2">
    <source>
        <dbReference type="EMBL" id="OGM31155.1"/>
    </source>
</evidence>
<organism evidence="2 3">
    <name type="scientific">Candidatus Woesebacteria bacterium RIFCSPHIGHO2_01_FULL_44_21</name>
    <dbReference type="NCBI Taxonomy" id="1802503"/>
    <lineage>
        <taxon>Bacteria</taxon>
        <taxon>Candidatus Woeseibacteriota</taxon>
    </lineage>
</organism>
<dbReference type="Proteomes" id="UP000178870">
    <property type="component" value="Unassembled WGS sequence"/>
</dbReference>
<proteinExistence type="predicted"/>
<protein>
    <submittedName>
        <fullName evidence="2">Uncharacterized protein</fullName>
    </submittedName>
</protein>
<accession>A0A1F7YXH0</accession>
<feature type="compositionally biased region" description="Low complexity" evidence="1">
    <location>
        <begin position="1"/>
        <end position="20"/>
    </location>
</feature>